<dbReference type="PROSITE" id="PS51257">
    <property type="entry name" value="PROKAR_LIPOPROTEIN"/>
    <property type="match status" value="1"/>
</dbReference>
<evidence type="ECO:0000313" key="1">
    <source>
        <dbReference type="EMBL" id="ALB23465.1"/>
    </source>
</evidence>
<accession>A0A1L6TDG0</accession>
<proteinExistence type="predicted"/>
<dbReference type="Gene3D" id="3.40.30.10">
    <property type="entry name" value="Glutaredoxin"/>
    <property type="match status" value="1"/>
</dbReference>
<protein>
    <submittedName>
        <fullName evidence="1">DSBA oxidoreductase</fullName>
    </submittedName>
</protein>
<dbReference type="EMBL" id="CP012508">
    <property type="protein sequence ID" value="ALB23465.1"/>
    <property type="molecule type" value="Genomic_DNA"/>
</dbReference>
<dbReference type="InterPro" id="IPR036249">
    <property type="entry name" value="Thioredoxin-like_sf"/>
</dbReference>
<dbReference type="RefSeq" id="WP_017376765.1">
    <property type="nucleotide sequence ID" value="NZ_CP012508.1"/>
</dbReference>
<gene>
    <name evidence="1" type="ORF">KU39_2285</name>
</gene>
<name>A0A1L6TDG0_PISSA</name>
<dbReference type="SUPFAM" id="SSF52833">
    <property type="entry name" value="Thioredoxin-like"/>
    <property type="match status" value="1"/>
</dbReference>
<reference evidence="1 2" key="1">
    <citation type="journal article" date="2014" name="Genome Announc.">
        <title>Comparative Genome Analysis of Two Isolates of the Fish Pathogen Piscirickettsia salmonis from Different Hosts Reveals Major Differences in Virulence-Associated Secretion Systems.</title>
        <authorList>
            <person name="Bohle H."/>
            <person name="Henriquez P."/>
            <person name="Grothusen H."/>
            <person name="Navas E."/>
            <person name="Sandoval A."/>
            <person name="Bustamante F."/>
            <person name="Bustos P."/>
            <person name="Mancilla M."/>
        </authorList>
    </citation>
    <scope>NUCLEOTIDE SEQUENCE [LARGE SCALE GENOMIC DNA]</scope>
    <source>
        <strain evidence="2">B1-32597</strain>
    </source>
</reference>
<dbReference type="Proteomes" id="UP000029558">
    <property type="component" value="Chromosome"/>
</dbReference>
<organism evidence="1 2">
    <name type="scientific">Piscirickettsia salmonis</name>
    <dbReference type="NCBI Taxonomy" id="1238"/>
    <lineage>
        <taxon>Bacteria</taxon>
        <taxon>Pseudomonadati</taxon>
        <taxon>Pseudomonadota</taxon>
        <taxon>Gammaproteobacteria</taxon>
        <taxon>Thiotrichales</taxon>
        <taxon>Piscirickettsiaceae</taxon>
        <taxon>Piscirickettsia</taxon>
    </lineage>
</organism>
<dbReference type="AlphaFoldDB" id="A0A1L6TDG0"/>
<sequence>MRSKHPLHLLPLIMLLTGCQPLAQQNSNKSVSSLQPAEIKAYLTHHPEFTQDFYNNWQKKQAEIKYNRQQSHYNHQVQQLFNNSHFFTLGNPTANITLASFIDYSATASKHTLKIVNQLITHNNNIRVIIIPITTSPLASTLTKLAFNADAQGKLNQFHNKLSQVTGLITNKDQHNIAKQLKLKTQSLTNNYQKITTNYITSLKLQSLPSYIIGFSHQTALRTPLTITGKTSLLYLQGLLKKYHETEKARLANVLKEKEHKKLTPAISVSEISTTTAQTIEHSA</sequence>
<evidence type="ECO:0000313" key="2">
    <source>
        <dbReference type="Proteomes" id="UP000029558"/>
    </source>
</evidence>